<dbReference type="OrthoDB" id="9072091at2"/>
<dbReference type="PANTHER" id="PTHR30537">
    <property type="entry name" value="HTH-TYPE TRANSCRIPTIONAL REGULATOR"/>
    <property type="match status" value="1"/>
</dbReference>
<dbReference type="Gene3D" id="1.10.10.10">
    <property type="entry name" value="Winged helix-like DNA-binding domain superfamily/Winged helix DNA-binding domain"/>
    <property type="match status" value="1"/>
</dbReference>
<accession>A0A158CBN8</accession>
<dbReference type="GO" id="GO:0043565">
    <property type="term" value="F:sequence-specific DNA binding"/>
    <property type="evidence" value="ECO:0007669"/>
    <property type="project" value="TreeGrafter"/>
</dbReference>
<dbReference type="GO" id="GO:0003700">
    <property type="term" value="F:DNA-binding transcription factor activity"/>
    <property type="evidence" value="ECO:0007669"/>
    <property type="project" value="InterPro"/>
</dbReference>
<protein>
    <submittedName>
        <fullName evidence="6">LysR family transcriptional regulator</fullName>
    </submittedName>
</protein>
<dbReference type="InterPro" id="IPR058163">
    <property type="entry name" value="LysR-type_TF_proteobact-type"/>
</dbReference>
<comment type="caution">
    <text evidence="6">The sequence shown here is derived from an EMBL/GenBank/DDBJ whole genome shotgun (WGS) entry which is preliminary data.</text>
</comment>
<dbReference type="Proteomes" id="UP000054851">
    <property type="component" value="Unassembled WGS sequence"/>
</dbReference>
<keyword evidence="3" id="KW-0238">DNA-binding</keyword>
<dbReference type="InterPro" id="IPR005119">
    <property type="entry name" value="LysR_subst-bd"/>
</dbReference>
<evidence type="ECO:0000256" key="1">
    <source>
        <dbReference type="ARBA" id="ARBA00009437"/>
    </source>
</evidence>
<dbReference type="InterPro" id="IPR036390">
    <property type="entry name" value="WH_DNA-bd_sf"/>
</dbReference>
<dbReference type="EMBL" id="FCOA02000020">
    <property type="protein sequence ID" value="SAK79714.1"/>
    <property type="molecule type" value="Genomic_DNA"/>
</dbReference>
<evidence type="ECO:0000313" key="7">
    <source>
        <dbReference type="Proteomes" id="UP000054851"/>
    </source>
</evidence>
<evidence type="ECO:0000256" key="3">
    <source>
        <dbReference type="ARBA" id="ARBA00023125"/>
    </source>
</evidence>
<feature type="domain" description="HTH lysR-type" evidence="5">
    <location>
        <begin position="3"/>
        <end position="60"/>
    </location>
</feature>
<reference evidence="6" key="1">
    <citation type="submission" date="2016-01" db="EMBL/GenBank/DDBJ databases">
        <authorList>
            <person name="Peeters C."/>
        </authorList>
    </citation>
    <scope>NUCLEOTIDE SEQUENCE</scope>
    <source>
        <strain evidence="6">LMG 29322</strain>
    </source>
</reference>
<dbReference type="SUPFAM" id="SSF46785">
    <property type="entry name" value="Winged helix' DNA-binding domain"/>
    <property type="match status" value="1"/>
</dbReference>
<evidence type="ECO:0000256" key="2">
    <source>
        <dbReference type="ARBA" id="ARBA00023015"/>
    </source>
</evidence>
<keyword evidence="4" id="KW-0804">Transcription</keyword>
<dbReference type="AlphaFoldDB" id="A0A158CBN8"/>
<dbReference type="Pfam" id="PF03466">
    <property type="entry name" value="LysR_substrate"/>
    <property type="match status" value="1"/>
</dbReference>
<gene>
    <name evidence="6" type="ORF">AWB79_05082</name>
</gene>
<dbReference type="Gene3D" id="3.40.190.290">
    <property type="match status" value="1"/>
</dbReference>
<dbReference type="PROSITE" id="PS50931">
    <property type="entry name" value="HTH_LYSR"/>
    <property type="match status" value="1"/>
</dbReference>
<evidence type="ECO:0000259" key="5">
    <source>
        <dbReference type="PROSITE" id="PS50931"/>
    </source>
</evidence>
<organism evidence="6 7">
    <name type="scientific">Caballeronia hypogeia</name>
    <dbReference type="NCBI Taxonomy" id="1777140"/>
    <lineage>
        <taxon>Bacteria</taxon>
        <taxon>Pseudomonadati</taxon>
        <taxon>Pseudomonadota</taxon>
        <taxon>Betaproteobacteria</taxon>
        <taxon>Burkholderiales</taxon>
        <taxon>Burkholderiaceae</taxon>
        <taxon>Caballeronia</taxon>
    </lineage>
</organism>
<evidence type="ECO:0000256" key="4">
    <source>
        <dbReference type="ARBA" id="ARBA00023163"/>
    </source>
</evidence>
<dbReference type="GO" id="GO:0006351">
    <property type="term" value="P:DNA-templated transcription"/>
    <property type="evidence" value="ECO:0007669"/>
    <property type="project" value="TreeGrafter"/>
</dbReference>
<keyword evidence="7" id="KW-1185">Reference proteome</keyword>
<dbReference type="Pfam" id="PF00126">
    <property type="entry name" value="HTH_1"/>
    <property type="match status" value="1"/>
</dbReference>
<dbReference type="RefSeq" id="WP_061170170.1">
    <property type="nucleotide sequence ID" value="NZ_FCOA02000020.1"/>
</dbReference>
<dbReference type="InterPro" id="IPR000847">
    <property type="entry name" value="LysR_HTH_N"/>
</dbReference>
<name>A0A158CBN8_9BURK</name>
<dbReference type="STRING" id="1777140.AWB79_05082"/>
<dbReference type="InterPro" id="IPR036388">
    <property type="entry name" value="WH-like_DNA-bd_sf"/>
</dbReference>
<dbReference type="SUPFAM" id="SSF53850">
    <property type="entry name" value="Periplasmic binding protein-like II"/>
    <property type="match status" value="1"/>
</dbReference>
<comment type="similarity">
    <text evidence="1">Belongs to the LysR transcriptional regulatory family.</text>
</comment>
<proteinExistence type="inferred from homology"/>
<sequence length="320" mass="35872">MALDIKLIEAFAVIVRTCSLTKAEALTGISKSTLSRHLQRLEEDLGVELIERSSRRVVPTEAGKAFYIRCESLLLEMGGRLELARAEVQELSSGMKGRLCILAENHFTTTFVCHVTRQFLAKYSNVVCELYAAGLPSSPRVEDADCYICSEAPDLPNVIAKPVGRLSYGLYASPVYARRQGLPTEPKELVRYERIALREPEHTGQVTLHSNHSSCAYISRSIIETNDYWVMKTFCVDGMGIALLPDYFVQPEIRHGSLIPVLPDWKPEMRRIFCAYHRQRYGSNKLKTFIDLVAQNVVDIPTFNNYVASSATILPELPAG</sequence>
<keyword evidence="2" id="KW-0805">Transcription regulation</keyword>
<evidence type="ECO:0000313" key="6">
    <source>
        <dbReference type="EMBL" id="SAK79714.1"/>
    </source>
</evidence>
<dbReference type="PANTHER" id="PTHR30537:SF17">
    <property type="entry name" value="LYSR-FAMILY REGULATORY PROTEIN"/>
    <property type="match status" value="1"/>
</dbReference>